<name>A0A3B0UMV5_9ZZZZ</name>
<evidence type="ECO:0000256" key="1">
    <source>
        <dbReference type="ARBA" id="ARBA00006242"/>
    </source>
</evidence>
<dbReference type="GO" id="GO:0006412">
    <property type="term" value="P:translation"/>
    <property type="evidence" value="ECO:0007669"/>
    <property type="project" value="InterPro"/>
</dbReference>
<dbReference type="InterPro" id="IPR001865">
    <property type="entry name" value="Ribosomal_uS2"/>
</dbReference>
<dbReference type="GO" id="GO:0003735">
    <property type="term" value="F:structural constituent of ribosome"/>
    <property type="evidence" value="ECO:0007669"/>
    <property type="project" value="InterPro"/>
</dbReference>
<comment type="similarity">
    <text evidence="1">Belongs to the universal ribosomal protein uS2 family.</text>
</comment>
<dbReference type="EMBL" id="UOEV01000049">
    <property type="protein sequence ID" value="VAW32435.1"/>
    <property type="molecule type" value="Genomic_DNA"/>
</dbReference>
<dbReference type="InterPro" id="IPR023591">
    <property type="entry name" value="Ribosomal_uS2_flav_dom_sf"/>
</dbReference>
<dbReference type="NCBIfam" id="TIGR01011">
    <property type="entry name" value="rpsB_bact"/>
    <property type="match status" value="1"/>
</dbReference>
<dbReference type="SUPFAM" id="SSF52313">
    <property type="entry name" value="Ribosomal protein S2"/>
    <property type="match status" value="1"/>
</dbReference>
<evidence type="ECO:0000313" key="2">
    <source>
        <dbReference type="EMBL" id="VAW32435.1"/>
    </source>
</evidence>
<reference evidence="2" key="1">
    <citation type="submission" date="2018-06" db="EMBL/GenBank/DDBJ databases">
        <authorList>
            <person name="Zhirakovskaya E."/>
        </authorList>
    </citation>
    <scope>NUCLEOTIDE SEQUENCE</scope>
</reference>
<accession>A0A3B0UMV5</accession>
<dbReference type="PANTHER" id="PTHR12534">
    <property type="entry name" value="30S RIBOSOMAL PROTEIN S2 PROKARYOTIC AND ORGANELLAR"/>
    <property type="match status" value="1"/>
</dbReference>
<keyword evidence="2" id="KW-0687">Ribonucleoprotein</keyword>
<dbReference type="InterPro" id="IPR005706">
    <property type="entry name" value="Ribosomal_uS2_bac/mit/plastid"/>
</dbReference>
<sequence length="236" mass="26037">MSQTTTDSNVLRLFEAGAHFAHVKSRRHPSMRPYIAGTIAGMKTRVEIFDLEKTTKQLSDAKKAMETLAKGGKTVLFVGGKGEVSDLVRQAAERINAPYVSTRWLGGTISNFTEIKKRIDRRADLVEKRTSGELTKKYTKLECLRFDREIDRLSERLDGIIDLAKLPDAIVIVDTRHEAHAVKEAHGASIPVIGIMSSDCNLSDAAYPIVANDASRATVTLLLEELTDAYSHGRAV</sequence>
<dbReference type="AlphaFoldDB" id="A0A3B0UMV5"/>
<dbReference type="Gene3D" id="3.40.50.10490">
    <property type="entry name" value="Glucose-6-phosphate isomerase like protein, domain 1"/>
    <property type="match status" value="1"/>
</dbReference>
<protein>
    <submittedName>
        <fullName evidence="2">SSU ribosomal protein S2p (SAe)</fullName>
    </submittedName>
</protein>
<dbReference type="GO" id="GO:0005763">
    <property type="term" value="C:mitochondrial small ribosomal subunit"/>
    <property type="evidence" value="ECO:0007669"/>
    <property type="project" value="TreeGrafter"/>
</dbReference>
<dbReference type="Gene3D" id="1.10.287.610">
    <property type="entry name" value="Helix hairpin bin"/>
    <property type="match status" value="1"/>
</dbReference>
<proteinExistence type="inferred from homology"/>
<gene>
    <name evidence="2" type="ORF">MNBD_CPR01-351</name>
</gene>
<dbReference type="PANTHER" id="PTHR12534:SF0">
    <property type="entry name" value="SMALL RIBOSOMAL SUBUNIT PROTEIN US2M"/>
    <property type="match status" value="1"/>
</dbReference>
<dbReference type="Pfam" id="PF00318">
    <property type="entry name" value="Ribosomal_S2"/>
    <property type="match status" value="1"/>
</dbReference>
<organism evidence="2">
    <name type="scientific">hydrothermal vent metagenome</name>
    <dbReference type="NCBI Taxonomy" id="652676"/>
    <lineage>
        <taxon>unclassified sequences</taxon>
        <taxon>metagenomes</taxon>
        <taxon>ecological metagenomes</taxon>
    </lineage>
</organism>
<keyword evidence="2" id="KW-0689">Ribosomal protein</keyword>
<dbReference type="CDD" id="cd01425">
    <property type="entry name" value="RPS2"/>
    <property type="match status" value="1"/>
</dbReference>
<dbReference type="HAMAP" id="MF_00291_B">
    <property type="entry name" value="Ribosomal_uS2_B"/>
    <property type="match status" value="1"/>
</dbReference>
<dbReference type="PRINTS" id="PR00395">
    <property type="entry name" value="RIBOSOMALS2"/>
</dbReference>